<feature type="domain" description="Sporulation stage II protein D amidase enhancer LytB N-terminal" evidence="2">
    <location>
        <begin position="107"/>
        <end position="207"/>
    </location>
</feature>
<evidence type="ECO:0000313" key="3">
    <source>
        <dbReference type="EMBL" id="PZO35367.1"/>
    </source>
</evidence>
<protein>
    <submittedName>
        <fullName evidence="3">SpoIID/LytB domain-containing protein</fullName>
    </submittedName>
</protein>
<evidence type="ECO:0000259" key="2">
    <source>
        <dbReference type="Pfam" id="PF08486"/>
    </source>
</evidence>
<reference evidence="3 4" key="2">
    <citation type="submission" date="2018-06" db="EMBL/GenBank/DDBJ databases">
        <title>Metagenomic assembly of (sub)arctic Cyanobacteria and their associated microbiome from non-axenic cultures.</title>
        <authorList>
            <person name="Baurain D."/>
        </authorList>
    </citation>
    <scope>NUCLEOTIDE SEQUENCE [LARGE SCALE GENOMIC DNA]</scope>
    <source>
        <strain evidence="3">ULC066bin1</strain>
    </source>
</reference>
<dbReference type="InterPro" id="IPR013486">
    <property type="entry name" value="SpoIID/LytB"/>
</dbReference>
<dbReference type="Proteomes" id="UP000249467">
    <property type="component" value="Unassembled WGS sequence"/>
</dbReference>
<dbReference type="AlphaFoldDB" id="A0A2W4VVJ5"/>
<dbReference type="InterPro" id="IPR013693">
    <property type="entry name" value="SpoIID/LytB_N"/>
</dbReference>
<evidence type="ECO:0000256" key="1">
    <source>
        <dbReference type="SAM" id="SignalP"/>
    </source>
</evidence>
<dbReference type="InterPro" id="IPR051922">
    <property type="entry name" value="Bact_Sporulation_Assoc"/>
</dbReference>
<dbReference type="PANTHER" id="PTHR30032">
    <property type="entry name" value="N-ACETYLMURAMOYL-L-ALANINE AMIDASE-RELATED"/>
    <property type="match status" value="1"/>
</dbReference>
<comment type="caution">
    <text evidence="3">The sequence shown here is derived from an EMBL/GenBank/DDBJ whole genome shotgun (WGS) entry which is preliminary data.</text>
</comment>
<dbReference type="PANTHER" id="PTHR30032:SF4">
    <property type="entry name" value="AMIDASE ENHANCER"/>
    <property type="match status" value="1"/>
</dbReference>
<feature type="signal peptide" evidence="1">
    <location>
        <begin position="1"/>
        <end position="27"/>
    </location>
</feature>
<dbReference type="GO" id="GO:0030435">
    <property type="term" value="P:sporulation resulting in formation of a cellular spore"/>
    <property type="evidence" value="ECO:0007669"/>
    <property type="project" value="InterPro"/>
</dbReference>
<keyword evidence="1" id="KW-0732">Signal</keyword>
<accession>A0A2W4VVJ5</accession>
<name>A0A2W4VVJ5_9CYAN</name>
<dbReference type="Pfam" id="PF08486">
    <property type="entry name" value="SpoIID"/>
    <property type="match status" value="1"/>
</dbReference>
<gene>
    <name evidence="3" type="ORF">DCF19_24135</name>
</gene>
<organism evidence="3 4">
    <name type="scientific">Pseudanabaena frigida</name>
    <dbReference type="NCBI Taxonomy" id="945775"/>
    <lineage>
        <taxon>Bacteria</taxon>
        <taxon>Bacillati</taxon>
        <taxon>Cyanobacteriota</taxon>
        <taxon>Cyanophyceae</taxon>
        <taxon>Pseudanabaenales</taxon>
        <taxon>Pseudanabaenaceae</taxon>
        <taxon>Pseudanabaena</taxon>
    </lineage>
</organism>
<feature type="chain" id="PRO_5015910818" evidence="1">
    <location>
        <begin position="28"/>
        <end position="269"/>
    </location>
</feature>
<evidence type="ECO:0000313" key="4">
    <source>
        <dbReference type="Proteomes" id="UP000249467"/>
    </source>
</evidence>
<sequence length="269" mass="30260">MMKHFSKGMYTLILSLMLVLVAGVSQAAAANLLRVLVKEESGSKMSVAVTQPATLQTSGQPSRRLDVGKWYTLPLTSAYRITPSNNGLVQVGSNLYPGEIELLAWNNKAIAVNVLSLEEYLRSVVPSEMPASWHMDALMAQAVAARSYAVNTQRQRKWGEAPYDLVSDTRDQVYKGFYRYDQQTGQAIALIHSRSDQAVASTAGYMLKPGFKGYYRARLPRNWISWGGGYMPVSDGQHLDQEMTQQMAQNGWNWVQILSWWYREQPIKN</sequence>
<dbReference type="EMBL" id="QBML01000062">
    <property type="protein sequence ID" value="PZO35367.1"/>
    <property type="molecule type" value="Genomic_DNA"/>
</dbReference>
<proteinExistence type="predicted"/>
<dbReference type="GO" id="GO:0030288">
    <property type="term" value="C:outer membrane-bounded periplasmic space"/>
    <property type="evidence" value="ECO:0007669"/>
    <property type="project" value="TreeGrafter"/>
</dbReference>
<reference evidence="3 4" key="1">
    <citation type="submission" date="2018-04" db="EMBL/GenBank/DDBJ databases">
        <authorList>
            <person name="Go L.Y."/>
            <person name="Mitchell J.A."/>
        </authorList>
    </citation>
    <scope>NUCLEOTIDE SEQUENCE [LARGE SCALE GENOMIC DNA]</scope>
    <source>
        <strain evidence="3">ULC066bin1</strain>
    </source>
</reference>
<dbReference type="NCBIfam" id="TIGR02669">
    <property type="entry name" value="SpoIID_LytB"/>
    <property type="match status" value="1"/>
</dbReference>